<gene>
    <name evidence="2" type="ORF">RND71_042125</name>
</gene>
<dbReference type="AlphaFoldDB" id="A0AAE1QRZ3"/>
<dbReference type="Proteomes" id="UP001291623">
    <property type="component" value="Unassembled WGS sequence"/>
</dbReference>
<keyword evidence="1" id="KW-0472">Membrane</keyword>
<keyword evidence="3" id="KW-1185">Reference proteome</keyword>
<dbReference type="EMBL" id="JAVYJV010000024">
    <property type="protein sequence ID" value="KAK4337638.1"/>
    <property type="molecule type" value="Genomic_DNA"/>
</dbReference>
<accession>A0AAE1QRZ3</accession>
<feature type="transmembrane region" description="Helical" evidence="1">
    <location>
        <begin position="20"/>
        <end position="42"/>
    </location>
</feature>
<evidence type="ECO:0000313" key="2">
    <source>
        <dbReference type="EMBL" id="KAK4337638.1"/>
    </source>
</evidence>
<evidence type="ECO:0000313" key="3">
    <source>
        <dbReference type="Proteomes" id="UP001291623"/>
    </source>
</evidence>
<keyword evidence="1" id="KW-0812">Transmembrane</keyword>
<sequence>MFSLFFTWVTNEAAPYALKALIIPTFAGVVLDRFMICLARFVKEGNCKKFIILLRQWSLTFTILLV</sequence>
<comment type="caution">
    <text evidence="2">The sequence shown here is derived from an EMBL/GenBank/DDBJ whole genome shotgun (WGS) entry which is preliminary data.</text>
</comment>
<keyword evidence="1" id="KW-1133">Transmembrane helix</keyword>
<organism evidence="2 3">
    <name type="scientific">Anisodus tanguticus</name>
    <dbReference type="NCBI Taxonomy" id="243964"/>
    <lineage>
        <taxon>Eukaryota</taxon>
        <taxon>Viridiplantae</taxon>
        <taxon>Streptophyta</taxon>
        <taxon>Embryophyta</taxon>
        <taxon>Tracheophyta</taxon>
        <taxon>Spermatophyta</taxon>
        <taxon>Magnoliopsida</taxon>
        <taxon>eudicotyledons</taxon>
        <taxon>Gunneridae</taxon>
        <taxon>Pentapetalae</taxon>
        <taxon>asterids</taxon>
        <taxon>lamiids</taxon>
        <taxon>Solanales</taxon>
        <taxon>Solanaceae</taxon>
        <taxon>Solanoideae</taxon>
        <taxon>Hyoscyameae</taxon>
        <taxon>Anisodus</taxon>
    </lineage>
</organism>
<name>A0AAE1QRZ3_9SOLA</name>
<proteinExistence type="predicted"/>
<reference evidence="2" key="1">
    <citation type="submission" date="2023-12" db="EMBL/GenBank/DDBJ databases">
        <title>Genome assembly of Anisodus tanguticus.</title>
        <authorList>
            <person name="Wang Y.-J."/>
        </authorList>
    </citation>
    <scope>NUCLEOTIDE SEQUENCE</scope>
    <source>
        <strain evidence="2">KB-2021</strain>
        <tissue evidence="2">Leaf</tissue>
    </source>
</reference>
<evidence type="ECO:0000256" key="1">
    <source>
        <dbReference type="SAM" id="Phobius"/>
    </source>
</evidence>
<protein>
    <submittedName>
        <fullName evidence="2">Uncharacterized protein</fullName>
    </submittedName>
</protein>